<dbReference type="PANTHER" id="PTHR11609">
    <property type="entry name" value="PURINE BIOSYNTHESIS PROTEIN 6/7, PUR6/7"/>
    <property type="match status" value="1"/>
</dbReference>
<evidence type="ECO:0000256" key="1">
    <source>
        <dbReference type="ARBA" id="ARBA00022598"/>
    </source>
</evidence>
<dbReference type="FunFam" id="3.40.50.20:FF:000016">
    <property type="entry name" value="N5-carboxyaminoimidazole ribonucleotide synthase"/>
    <property type="match status" value="1"/>
</dbReference>
<dbReference type="InterPro" id="IPR054350">
    <property type="entry name" value="PurT/PurK_preATP-grasp"/>
</dbReference>
<keyword evidence="4 5" id="KW-0067">ATP-binding</keyword>
<comment type="similarity">
    <text evidence="5 6">Belongs to the PurK/PurT family.</text>
</comment>
<dbReference type="PANTHER" id="PTHR11609:SF5">
    <property type="entry name" value="PHOSPHORIBOSYLAMINOIMIDAZOLE CARBOXYLASE"/>
    <property type="match status" value="1"/>
</dbReference>
<comment type="function">
    <text evidence="6">Catalyzes the ATP-dependent conversion of 5-aminoimidazole ribonucleotide (AIR) and HCO(3)- to N5-carboxyaminoimidazole ribonucleotide (N5-CAIR).</text>
</comment>
<proteinExistence type="inferred from homology"/>
<evidence type="ECO:0000256" key="6">
    <source>
        <dbReference type="RuleBase" id="RU361200"/>
    </source>
</evidence>
<feature type="binding site" evidence="5">
    <location>
        <position position="219"/>
    </location>
    <ligand>
        <name>ATP</name>
        <dbReference type="ChEBI" id="CHEBI:30616"/>
    </ligand>
</feature>
<dbReference type="SUPFAM" id="SSF51246">
    <property type="entry name" value="Rudiment single hybrid motif"/>
    <property type="match status" value="1"/>
</dbReference>
<dbReference type="EC" id="6.3.4.18" evidence="5 6"/>
<comment type="subunit">
    <text evidence="5 6">Homodimer.</text>
</comment>
<reference evidence="9" key="1">
    <citation type="submission" date="2015-08" db="EMBL/GenBank/DDBJ databases">
        <authorList>
            <person name="Varghese N."/>
        </authorList>
    </citation>
    <scope>NUCLEOTIDE SEQUENCE [LARGE SCALE GENOMIC DNA]</scope>
    <source>
        <strain evidence="9">DSM 23407</strain>
    </source>
</reference>
<accession>A0A0K6I6C9</accession>
<dbReference type="Pfam" id="PF22660">
    <property type="entry name" value="RS_preATP-grasp-like"/>
    <property type="match status" value="1"/>
</dbReference>
<feature type="binding site" evidence="5">
    <location>
        <begin position="158"/>
        <end position="164"/>
    </location>
    <ligand>
        <name>ATP</name>
        <dbReference type="ChEBI" id="CHEBI:30616"/>
    </ligand>
</feature>
<dbReference type="GO" id="GO:0006189">
    <property type="term" value="P:'de novo' IMP biosynthetic process"/>
    <property type="evidence" value="ECO:0007669"/>
    <property type="project" value="UniProtKB-UniRule"/>
</dbReference>
<keyword evidence="9" id="KW-1185">Reference proteome</keyword>
<dbReference type="GO" id="GO:0004638">
    <property type="term" value="F:phosphoribosylaminoimidazole carboxylase activity"/>
    <property type="evidence" value="ECO:0007669"/>
    <property type="project" value="InterPro"/>
</dbReference>
<dbReference type="NCBIfam" id="NF004676">
    <property type="entry name" value="PRK06019.1-2"/>
    <property type="match status" value="1"/>
</dbReference>
<dbReference type="Gene3D" id="3.30.1490.20">
    <property type="entry name" value="ATP-grasp fold, A domain"/>
    <property type="match status" value="1"/>
</dbReference>
<dbReference type="InterPro" id="IPR040686">
    <property type="entry name" value="PurK_C"/>
</dbReference>
<keyword evidence="2 5" id="KW-0547">Nucleotide-binding</keyword>
<dbReference type="Pfam" id="PF17769">
    <property type="entry name" value="PurK_C"/>
    <property type="match status" value="1"/>
</dbReference>
<dbReference type="InterPro" id="IPR003135">
    <property type="entry name" value="ATP-grasp_carboxylate-amine"/>
</dbReference>
<feature type="domain" description="ATP-grasp" evidence="7">
    <location>
        <begin position="117"/>
        <end position="306"/>
    </location>
</feature>
<dbReference type="GO" id="GO:0005524">
    <property type="term" value="F:ATP binding"/>
    <property type="evidence" value="ECO:0007669"/>
    <property type="project" value="UniProtKB-UniRule"/>
</dbReference>
<dbReference type="EMBL" id="CYHE01000010">
    <property type="protein sequence ID" value="CUA98699.1"/>
    <property type="molecule type" value="Genomic_DNA"/>
</dbReference>
<dbReference type="GO" id="GO:0034028">
    <property type="term" value="F:5-(carboxyamino)imidazole ribonucleotide synthase activity"/>
    <property type="evidence" value="ECO:0007669"/>
    <property type="project" value="UniProtKB-UniRule"/>
</dbReference>
<comment type="function">
    <text evidence="5">Catalyzes the ATP-dependent conversion of 5-aminoimidazole ribonucleotide (AIR) and HCO(3)(-) to N5-carboxyaminoimidazole ribonucleotide (N5-CAIR).</text>
</comment>
<name>A0A0K6I6C9_9HYPH</name>
<dbReference type="InterPro" id="IPR011054">
    <property type="entry name" value="Rudment_hybrid_motif"/>
</dbReference>
<evidence type="ECO:0000256" key="4">
    <source>
        <dbReference type="ARBA" id="ARBA00022840"/>
    </source>
</evidence>
<evidence type="ECO:0000256" key="3">
    <source>
        <dbReference type="ARBA" id="ARBA00022755"/>
    </source>
</evidence>
<dbReference type="NCBIfam" id="TIGR01161">
    <property type="entry name" value="purK"/>
    <property type="match status" value="1"/>
</dbReference>
<feature type="binding site" evidence="5">
    <location>
        <position position="113"/>
    </location>
    <ligand>
        <name>ATP</name>
        <dbReference type="ChEBI" id="CHEBI:30616"/>
    </ligand>
</feature>
<dbReference type="SUPFAM" id="SSF56059">
    <property type="entry name" value="Glutathione synthetase ATP-binding domain-like"/>
    <property type="match status" value="1"/>
</dbReference>
<dbReference type="FunFam" id="3.30.1490.20:FF:000015">
    <property type="entry name" value="N5-carboxyaminoimidazole ribonucleotide synthase"/>
    <property type="match status" value="1"/>
</dbReference>
<feature type="binding site" evidence="5">
    <location>
        <begin position="188"/>
        <end position="191"/>
    </location>
    <ligand>
        <name>ATP</name>
        <dbReference type="ChEBI" id="CHEBI:30616"/>
    </ligand>
</feature>
<dbReference type="OrthoDB" id="9804625at2"/>
<dbReference type="InterPro" id="IPR013815">
    <property type="entry name" value="ATP_grasp_subdomain_1"/>
</dbReference>
<evidence type="ECO:0000313" key="9">
    <source>
        <dbReference type="Proteomes" id="UP000183900"/>
    </source>
</evidence>
<feature type="binding site" evidence="5">
    <location>
        <begin position="276"/>
        <end position="277"/>
    </location>
    <ligand>
        <name>ATP</name>
        <dbReference type="ChEBI" id="CHEBI:30616"/>
    </ligand>
</feature>
<evidence type="ECO:0000256" key="2">
    <source>
        <dbReference type="ARBA" id="ARBA00022741"/>
    </source>
</evidence>
<dbReference type="Gene3D" id="3.40.50.20">
    <property type="match status" value="1"/>
</dbReference>
<comment type="pathway">
    <text evidence="5 6">Purine metabolism; IMP biosynthesis via de novo pathway; 5-amino-1-(5-phospho-D-ribosyl)imidazole-4-carboxylate from 5-amino-1-(5-phospho-D-ribosyl)imidazole (N5-CAIR route): step 1/2.</text>
</comment>
<dbReference type="Pfam" id="PF02222">
    <property type="entry name" value="ATP-grasp"/>
    <property type="match status" value="1"/>
</dbReference>
<keyword evidence="3 5" id="KW-0658">Purine biosynthesis</keyword>
<dbReference type="GO" id="GO:0046872">
    <property type="term" value="F:metal ion binding"/>
    <property type="evidence" value="ECO:0007669"/>
    <property type="project" value="InterPro"/>
</dbReference>
<dbReference type="SUPFAM" id="SSF52440">
    <property type="entry name" value="PreATP-grasp domain"/>
    <property type="match status" value="1"/>
</dbReference>
<dbReference type="Proteomes" id="UP000183900">
    <property type="component" value="Unassembled WGS sequence"/>
</dbReference>
<gene>
    <name evidence="5 6" type="primary">purK</name>
    <name evidence="8" type="ORF">Ga0061067_110105</name>
</gene>
<dbReference type="Gene3D" id="3.30.470.20">
    <property type="entry name" value="ATP-grasp fold, B domain"/>
    <property type="match status" value="1"/>
</dbReference>
<sequence length="369" mass="38892">MSQFPDDGRILKPGSTIGILGGGQLGRMLALAGASLGLKSHIYCPEAGSPAFEVAATHTQAAYEDLAALEAFARSVDVVTYEFENVPGPAAAHLASFVPVRPGPRALAVSQDRLSEKDFLSGAGIALAGYAAIDSLADLNAALDRFGGQGVLKTRRFGYDGKGQAMIRDRATAADALAKLGGKDLVLEQLIPFTREVSVVAARGINGDIACYDITENHHEHHILKTSTVPAGVTPVTADKAREIARRVVGSLGYVGVTGVEMFVTGSGADEDLLVNEIAPRVHNSGHWTQDACLVSQFEQHMRAVAGWPLGNPARHSDVVMENLIGADAEGWAAVLAEPGARLHLYGKAEIRQGRKMGHVNRIRPKAGG</sequence>
<evidence type="ECO:0000259" key="7">
    <source>
        <dbReference type="PROSITE" id="PS50975"/>
    </source>
</evidence>
<keyword evidence="1 5" id="KW-0436">Ligase</keyword>
<dbReference type="InterPro" id="IPR016185">
    <property type="entry name" value="PreATP-grasp_dom_sf"/>
</dbReference>
<feature type="binding site" evidence="5">
    <location>
        <position position="196"/>
    </location>
    <ligand>
        <name>ATP</name>
        <dbReference type="ChEBI" id="CHEBI:30616"/>
    </ligand>
</feature>
<evidence type="ECO:0000313" key="8">
    <source>
        <dbReference type="EMBL" id="CUA98699.1"/>
    </source>
</evidence>
<feature type="binding site" evidence="5">
    <location>
        <position position="153"/>
    </location>
    <ligand>
        <name>ATP</name>
        <dbReference type="ChEBI" id="CHEBI:30616"/>
    </ligand>
</feature>
<comment type="catalytic activity">
    <reaction evidence="5 6">
        <text>5-amino-1-(5-phospho-beta-D-ribosyl)imidazole + hydrogencarbonate + ATP = 5-carboxyamino-1-(5-phospho-D-ribosyl)imidazole + ADP + phosphate + 2 H(+)</text>
        <dbReference type="Rhea" id="RHEA:19317"/>
        <dbReference type="ChEBI" id="CHEBI:15378"/>
        <dbReference type="ChEBI" id="CHEBI:17544"/>
        <dbReference type="ChEBI" id="CHEBI:30616"/>
        <dbReference type="ChEBI" id="CHEBI:43474"/>
        <dbReference type="ChEBI" id="CHEBI:58730"/>
        <dbReference type="ChEBI" id="CHEBI:137981"/>
        <dbReference type="ChEBI" id="CHEBI:456216"/>
        <dbReference type="EC" id="6.3.4.18"/>
    </reaction>
</comment>
<dbReference type="UniPathway" id="UPA00074">
    <property type="reaction ID" value="UER00942"/>
</dbReference>
<dbReference type="InterPro" id="IPR005875">
    <property type="entry name" value="PurK"/>
</dbReference>
<dbReference type="HAMAP" id="MF_01928">
    <property type="entry name" value="PurK"/>
    <property type="match status" value="1"/>
</dbReference>
<dbReference type="RefSeq" id="WP_055456428.1">
    <property type="nucleotide sequence ID" value="NZ_CYHE01000010.1"/>
</dbReference>
<dbReference type="PROSITE" id="PS50975">
    <property type="entry name" value="ATP_GRASP"/>
    <property type="match status" value="1"/>
</dbReference>
<evidence type="ECO:0000256" key="5">
    <source>
        <dbReference type="HAMAP-Rule" id="MF_01928"/>
    </source>
</evidence>
<organism evidence="8 9">
    <name type="scientific">Pannonibacter indicus</name>
    <dbReference type="NCBI Taxonomy" id="466044"/>
    <lineage>
        <taxon>Bacteria</taxon>
        <taxon>Pseudomonadati</taxon>
        <taxon>Pseudomonadota</taxon>
        <taxon>Alphaproteobacteria</taxon>
        <taxon>Hyphomicrobiales</taxon>
        <taxon>Stappiaceae</taxon>
        <taxon>Pannonibacter</taxon>
    </lineage>
</organism>
<dbReference type="InterPro" id="IPR011761">
    <property type="entry name" value="ATP-grasp"/>
</dbReference>
<dbReference type="GO" id="GO:0005829">
    <property type="term" value="C:cytosol"/>
    <property type="evidence" value="ECO:0007669"/>
    <property type="project" value="TreeGrafter"/>
</dbReference>
<dbReference type="NCBIfam" id="NF004679">
    <property type="entry name" value="PRK06019.1-5"/>
    <property type="match status" value="1"/>
</dbReference>
<protein>
    <recommendedName>
        <fullName evidence="5 6">N5-carboxyaminoimidazole ribonucleotide synthase</fullName>
        <shortName evidence="5 6">N5-CAIR synthase</shortName>
        <ecNumber evidence="5 6">6.3.4.18</ecNumber>
    </recommendedName>
    <alternativeName>
        <fullName evidence="5 6">5-(carboxyamino)imidazole ribonucleotide synthetase</fullName>
    </alternativeName>
</protein>
<dbReference type="AlphaFoldDB" id="A0A0K6I6C9"/>